<dbReference type="InterPro" id="IPR045584">
    <property type="entry name" value="Pilin-like"/>
</dbReference>
<name>A0A6M5Z0L1_9BACT</name>
<keyword evidence="1" id="KW-0472">Membrane</keyword>
<evidence type="ECO:0000313" key="4">
    <source>
        <dbReference type="Proteomes" id="UP000503447"/>
    </source>
</evidence>
<dbReference type="PANTHER" id="PTHR30093:SF2">
    <property type="entry name" value="TYPE II SECRETION SYSTEM PROTEIN H"/>
    <property type="match status" value="1"/>
</dbReference>
<feature type="domain" description="DUF1559" evidence="2">
    <location>
        <begin position="34"/>
        <end position="317"/>
    </location>
</feature>
<evidence type="ECO:0000259" key="2">
    <source>
        <dbReference type="Pfam" id="PF07596"/>
    </source>
</evidence>
<keyword evidence="4" id="KW-1185">Reference proteome</keyword>
<evidence type="ECO:0000256" key="1">
    <source>
        <dbReference type="SAM" id="Phobius"/>
    </source>
</evidence>
<dbReference type="KEGG" id="ftj:FTUN_6878"/>
<dbReference type="NCBIfam" id="TIGR04294">
    <property type="entry name" value="pre_pil_HX9DG"/>
    <property type="match status" value="1"/>
</dbReference>
<protein>
    <recommendedName>
        <fullName evidence="2">DUF1559 domain-containing protein</fullName>
    </recommendedName>
</protein>
<dbReference type="AlphaFoldDB" id="A0A6M5Z0L1"/>
<dbReference type="Pfam" id="PF07963">
    <property type="entry name" value="N_methyl"/>
    <property type="match status" value="1"/>
</dbReference>
<dbReference type="Proteomes" id="UP000503447">
    <property type="component" value="Chromosome"/>
</dbReference>
<dbReference type="EMBL" id="CP053452">
    <property type="protein sequence ID" value="QJW99276.1"/>
    <property type="molecule type" value="Genomic_DNA"/>
</dbReference>
<dbReference type="SUPFAM" id="SSF54523">
    <property type="entry name" value="Pili subunits"/>
    <property type="match status" value="1"/>
</dbReference>
<sequence>MRPPRTRRGFTLIELLTVIAIISILVSLLLPAVQRAREVANRLSCSSNMRQLGIAMASYETTFRIYPGSGVYWDSSGNINFSNFSRNSPSTNDYRSTFVLLLPFIEHNDVFLLYTDPSQAYDAAANSAAAQSPISLFLCPTNPVRPRSGLDTSTYGYTDYMPLPAVIINTAGTGLVHPSGLTPGLADLGALRSPAAGIEVLLDGASNTMWLTEAVGRSESFNNKSYTDTLGLGGYRNPWRWGELASAAPLTAPVSASVVFPYKLMNNPITPFGGSVTCPWTQKNCGPNDQPLSFHGGGTNCLFMDAHVSFIRDDIDALTFRRLVTAQEGVAANYLD</sequence>
<dbReference type="InterPro" id="IPR027558">
    <property type="entry name" value="Pre_pil_HX9DG_C"/>
</dbReference>
<dbReference type="Pfam" id="PF07596">
    <property type="entry name" value="SBP_bac_10"/>
    <property type="match status" value="1"/>
</dbReference>
<reference evidence="4" key="1">
    <citation type="submission" date="2020-05" db="EMBL/GenBank/DDBJ databases">
        <title>Frigoriglobus tundricola gen. nov., sp. nov., a psychrotolerant cellulolytic planctomycete of the family Gemmataceae with two divergent copies of 16S rRNA gene.</title>
        <authorList>
            <person name="Kulichevskaya I.S."/>
            <person name="Ivanova A.A."/>
            <person name="Naumoff D.G."/>
            <person name="Beletsky A.V."/>
            <person name="Rijpstra W.I.C."/>
            <person name="Sinninghe Damste J.S."/>
            <person name="Mardanov A.V."/>
            <person name="Ravin N.V."/>
            <person name="Dedysh S.N."/>
        </authorList>
    </citation>
    <scope>NUCLEOTIDE SEQUENCE [LARGE SCALE GENOMIC DNA]</scope>
    <source>
        <strain evidence="4">PL17</strain>
    </source>
</reference>
<dbReference type="RefSeq" id="WP_171476207.1">
    <property type="nucleotide sequence ID" value="NZ_CP053452.2"/>
</dbReference>
<dbReference type="PANTHER" id="PTHR30093">
    <property type="entry name" value="GENERAL SECRETION PATHWAY PROTEIN G"/>
    <property type="match status" value="1"/>
</dbReference>
<dbReference type="InterPro" id="IPR011453">
    <property type="entry name" value="DUF1559"/>
</dbReference>
<gene>
    <name evidence="3" type="ORF">FTUN_6878</name>
</gene>
<organism evidence="3 4">
    <name type="scientific">Frigoriglobus tundricola</name>
    <dbReference type="NCBI Taxonomy" id="2774151"/>
    <lineage>
        <taxon>Bacteria</taxon>
        <taxon>Pseudomonadati</taxon>
        <taxon>Planctomycetota</taxon>
        <taxon>Planctomycetia</taxon>
        <taxon>Gemmatales</taxon>
        <taxon>Gemmataceae</taxon>
        <taxon>Frigoriglobus</taxon>
    </lineage>
</organism>
<dbReference type="PROSITE" id="PS00409">
    <property type="entry name" value="PROKAR_NTER_METHYL"/>
    <property type="match status" value="1"/>
</dbReference>
<dbReference type="NCBIfam" id="TIGR02532">
    <property type="entry name" value="IV_pilin_GFxxxE"/>
    <property type="match status" value="1"/>
</dbReference>
<evidence type="ECO:0000313" key="3">
    <source>
        <dbReference type="EMBL" id="QJW99276.1"/>
    </source>
</evidence>
<proteinExistence type="predicted"/>
<dbReference type="Gene3D" id="3.30.700.10">
    <property type="entry name" value="Glycoprotein, Type 4 Pilin"/>
    <property type="match status" value="1"/>
</dbReference>
<accession>A0A6M5Z0L1</accession>
<feature type="transmembrane region" description="Helical" evidence="1">
    <location>
        <begin position="12"/>
        <end position="33"/>
    </location>
</feature>
<dbReference type="InterPro" id="IPR012902">
    <property type="entry name" value="N_methyl_site"/>
</dbReference>
<keyword evidence="1" id="KW-1133">Transmembrane helix</keyword>
<keyword evidence="1" id="KW-0812">Transmembrane</keyword>